<evidence type="ECO:0000313" key="3">
    <source>
        <dbReference type="Proteomes" id="UP000054166"/>
    </source>
</evidence>
<feature type="region of interest" description="Disordered" evidence="1">
    <location>
        <begin position="69"/>
        <end position="89"/>
    </location>
</feature>
<gene>
    <name evidence="2" type="ORF">PILCRDRAFT_617173</name>
</gene>
<keyword evidence="3" id="KW-1185">Reference proteome</keyword>
<reference evidence="2 3" key="1">
    <citation type="submission" date="2014-04" db="EMBL/GenBank/DDBJ databases">
        <authorList>
            <consortium name="DOE Joint Genome Institute"/>
            <person name="Kuo A."/>
            <person name="Tarkka M."/>
            <person name="Buscot F."/>
            <person name="Kohler A."/>
            <person name="Nagy L.G."/>
            <person name="Floudas D."/>
            <person name="Copeland A."/>
            <person name="Barry K.W."/>
            <person name="Cichocki N."/>
            <person name="Veneault-Fourrey C."/>
            <person name="LaButti K."/>
            <person name="Lindquist E.A."/>
            <person name="Lipzen A."/>
            <person name="Lundell T."/>
            <person name="Morin E."/>
            <person name="Murat C."/>
            <person name="Sun H."/>
            <person name="Tunlid A."/>
            <person name="Henrissat B."/>
            <person name="Grigoriev I.V."/>
            <person name="Hibbett D.S."/>
            <person name="Martin F."/>
            <person name="Nordberg H.P."/>
            <person name="Cantor M.N."/>
            <person name="Hua S.X."/>
        </authorList>
    </citation>
    <scope>NUCLEOTIDE SEQUENCE [LARGE SCALE GENOMIC DNA]</scope>
    <source>
        <strain evidence="2 3">F 1598</strain>
    </source>
</reference>
<sequence length="181" mass="20379">MRSRPVLLSLPSTVVAFSRSLKLKTRIKALVHHPRCARKSINEQVIPPNTHENLTVEMDGKYDRPVTKEIEPNQQFPTTSDDTSSTPFDLETGQLRSLPELGKPVFGGERTNSAISGLIFRSILVAKSSKDFSTTKLRAWLKPMTHRPPGQSREYNDLEVHPRNYYSLLSAPHPHIASLAR</sequence>
<accession>A0A0C3EYB8</accession>
<dbReference type="InParanoid" id="A0A0C3EYB8"/>
<proteinExistence type="predicted"/>
<dbReference type="HOGENOM" id="CLU_1489536_0_0_1"/>
<organism evidence="2 3">
    <name type="scientific">Piloderma croceum (strain F 1598)</name>
    <dbReference type="NCBI Taxonomy" id="765440"/>
    <lineage>
        <taxon>Eukaryota</taxon>
        <taxon>Fungi</taxon>
        <taxon>Dikarya</taxon>
        <taxon>Basidiomycota</taxon>
        <taxon>Agaricomycotina</taxon>
        <taxon>Agaricomycetes</taxon>
        <taxon>Agaricomycetidae</taxon>
        <taxon>Atheliales</taxon>
        <taxon>Atheliaceae</taxon>
        <taxon>Piloderma</taxon>
    </lineage>
</organism>
<feature type="compositionally biased region" description="Low complexity" evidence="1">
    <location>
        <begin position="76"/>
        <end position="89"/>
    </location>
</feature>
<name>A0A0C3EYB8_PILCF</name>
<evidence type="ECO:0000313" key="2">
    <source>
        <dbReference type="EMBL" id="KIM77515.1"/>
    </source>
</evidence>
<dbReference type="AlphaFoldDB" id="A0A0C3EYB8"/>
<evidence type="ECO:0000256" key="1">
    <source>
        <dbReference type="SAM" id="MobiDB-lite"/>
    </source>
</evidence>
<dbReference type="Proteomes" id="UP000054166">
    <property type="component" value="Unassembled WGS sequence"/>
</dbReference>
<reference evidence="3" key="2">
    <citation type="submission" date="2015-01" db="EMBL/GenBank/DDBJ databases">
        <title>Evolutionary Origins and Diversification of the Mycorrhizal Mutualists.</title>
        <authorList>
            <consortium name="DOE Joint Genome Institute"/>
            <consortium name="Mycorrhizal Genomics Consortium"/>
            <person name="Kohler A."/>
            <person name="Kuo A."/>
            <person name="Nagy L.G."/>
            <person name="Floudas D."/>
            <person name="Copeland A."/>
            <person name="Barry K.W."/>
            <person name="Cichocki N."/>
            <person name="Veneault-Fourrey C."/>
            <person name="LaButti K."/>
            <person name="Lindquist E.A."/>
            <person name="Lipzen A."/>
            <person name="Lundell T."/>
            <person name="Morin E."/>
            <person name="Murat C."/>
            <person name="Riley R."/>
            <person name="Ohm R."/>
            <person name="Sun H."/>
            <person name="Tunlid A."/>
            <person name="Henrissat B."/>
            <person name="Grigoriev I.V."/>
            <person name="Hibbett D.S."/>
            <person name="Martin F."/>
        </authorList>
    </citation>
    <scope>NUCLEOTIDE SEQUENCE [LARGE SCALE GENOMIC DNA]</scope>
    <source>
        <strain evidence="3">F 1598</strain>
    </source>
</reference>
<protein>
    <submittedName>
        <fullName evidence="2">Uncharacterized protein</fullName>
    </submittedName>
</protein>
<dbReference type="EMBL" id="KN833024">
    <property type="protein sequence ID" value="KIM77515.1"/>
    <property type="molecule type" value="Genomic_DNA"/>
</dbReference>